<gene>
    <name evidence="2" type="ORF">ENF32_00670</name>
</gene>
<dbReference type="InterPro" id="IPR041720">
    <property type="entry name" value="FbaB-like"/>
</dbReference>
<dbReference type="SMART" id="SM01133">
    <property type="entry name" value="DeoC"/>
    <property type="match status" value="1"/>
</dbReference>
<dbReference type="PANTHER" id="PTHR47916">
    <property type="entry name" value="FRUCTOSE-BISPHOSPHATE ALDOLASE CLASS 1"/>
    <property type="match status" value="1"/>
</dbReference>
<comment type="caution">
    <text evidence="2">The sequence shown here is derived from an EMBL/GenBank/DDBJ whole genome shotgun (WGS) entry which is preliminary data.</text>
</comment>
<proteinExistence type="predicted"/>
<dbReference type="Proteomes" id="UP000885690">
    <property type="component" value="Unassembled WGS sequence"/>
</dbReference>
<protein>
    <submittedName>
        <fullName evidence="2">Fructose-bisphosphate aldolase</fullName>
    </submittedName>
</protein>
<dbReference type="GO" id="GO:0004332">
    <property type="term" value="F:fructose-bisphosphate aldolase activity"/>
    <property type="evidence" value="ECO:0007669"/>
    <property type="project" value="InterPro"/>
</dbReference>
<dbReference type="CDD" id="cd00958">
    <property type="entry name" value="DhnA"/>
    <property type="match status" value="1"/>
</dbReference>
<feature type="active site" description="Proton donor" evidence="1">
    <location>
        <position position="163"/>
    </location>
</feature>
<sequence>MDFLDEITGSTGKKTRLYRLLYLYGPGNGKALFLPIDQGLEHGPRDFFANPDSADPEFQLKVAVEGGFSGIVFQPGLAMKYMRDYAGLVPLILKINGKTNVPSDEEAFSPLTATVEDAVRLGADAVGYTLYVGSPSQDRDFAQFREVRREAERLGMPVIVWAYPRGRDIEAKGGRNSLYAVEYAARVALELGADMVKVNIPVLDRERAHELPSPYDGLVREITLEEAMRRVVTAAGKTPVIIAGGGKVDDEELLRRARLCVKAGAIGFIFGRNIWQRPFHQALEIAQKLKEILLEE</sequence>
<accession>A0A7C0U5G0</accession>
<dbReference type="PANTHER" id="PTHR47916:SF1">
    <property type="entry name" value="3-HYDROXY-5-PHOSPHONOOXYPENTANE-2,4-DIONE THIOLASE"/>
    <property type="match status" value="1"/>
</dbReference>
<dbReference type="EMBL" id="DQWS01000027">
    <property type="protein sequence ID" value="HDD52568.1"/>
    <property type="molecule type" value="Genomic_DNA"/>
</dbReference>
<dbReference type="InterPro" id="IPR013785">
    <property type="entry name" value="Aldolase_TIM"/>
</dbReference>
<dbReference type="InterPro" id="IPR050456">
    <property type="entry name" value="DeoC/FbaB_aldolase"/>
</dbReference>
<reference evidence="2" key="1">
    <citation type="journal article" date="2020" name="mSystems">
        <title>Genome- and Community-Level Interaction Insights into Carbon Utilization and Element Cycling Functions of Hydrothermarchaeota in Hydrothermal Sediment.</title>
        <authorList>
            <person name="Zhou Z."/>
            <person name="Liu Y."/>
            <person name="Xu W."/>
            <person name="Pan J."/>
            <person name="Luo Z.H."/>
            <person name="Li M."/>
        </authorList>
    </citation>
    <scope>NUCLEOTIDE SEQUENCE [LARGE SCALE GENOMIC DNA]</scope>
    <source>
        <strain evidence="2">HyVt-115</strain>
    </source>
</reference>
<feature type="active site" description="Schiff-base intermediate with dihydroxyacetone-P" evidence="1">
    <location>
        <position position="197"/>
    </location>
</feature>
<dbReference type="AlphaFoldDB" id="A0A7C0U5G0"/>
<name>A0A7C0U5G0_9BACT</name>
<dbReference type="InterPro" id="IPR002915">
    <property type="entry name" value="DeoC/FbaB/LacD_aldolase"/>
</dbReference>
<dbReference type="PIRSF" id="PIRSF038992">
    <property type="entry name" value="Aldolase_Ia"/>
    <property type="match status" value="1"/>
</dbReference>
<dbReference type="SUPFAM" id="SSF51569">
    <property type="entry name" value="Aldolase"/>
    <property type="match status" value="1"/>
</dbReference>
<organism evidence="2">
    <name type="scientific">Thermosulfidibacter takaii</name>
    <dbReference type="NCBI Taxonomy" id="412593"/>
    <lineage>
        <taxon>Bacteria</taxon>
        <taxon>Pseudomonadati</taxon>
        <taxon>Thermosulfidibacterota</taxon>
        <taxon>Thermosulfidibacteria</taxon>
        <taxon>Thermosulfidibacterales</taxon>
        <taxon>Thermosulfidibacteraceae</taxon>
    </lineage>
</organism>
<evidence type="ECO:0000313" key="2">
    <source>
        <dbReference type="EMBL" id="HDD52568.1"/>
    </source>
</evidence>
<evidence type="ECO:0000256" key="1">
    <source>
        <dbReference type="PIRSR" id="PIRSR038992-1"/>
    </source>
</evidence>
<dbReference type="Gene3D" id="3.20.20.70">
    <property type="entry name" value="Aldolase class I"/>
    <property type="match status" value="1"/>
</dbReference>
<dbReference type="Pfam" id="PF01791">
    <property type="entry name" value="DeoC"/>
    <property type="match status" value="1"/>
</dbReference>